<dbReference type="InterPro" id="IPR019080">
    <property type="entry name" value="YqaJ_viral_recombinase"/>
</dbReference>
<dbReference type="EnsemblMetazoa" id="Aqu2.1.23282_001">
    <property type="protein sequence ID" value="Aqu2.1.23282_001"/>
    <property type="gene ID" value="Aqu2.1.23282"/>
</dbReference>
<dbReference type="Pfam" id="PF09588">
    <property type="entry name" value="YqaJ"/>
    <property type="match status" value="1"/>
</dbReference>
<evidence type="ECO:0000259" key="1">
    <source>
        <dbReference type="Pfam" id="PF09588"/>
    </source>
</evidence>
<evidence type="ECO:0000313" key="2">
    <source>
        <dbReference type="EnsemblMetazoa" id="Aqu2.1.23282_001"/>
    </source>
</evidence>
<dbReference type="PANTHER" id="PTHR46609">
    <property type="entry name" value="EXONUCLEASE, PHAGE-TYPE/RECB, C-TERMINAL DOMAIN-CONTAINING PROTEIN"/>
    <property type="match status" value="1"/>
</dbReference>
<dbReference type="InterPro" id="IPR011335">
    <property type="entry name" value="Restrct_endonuc-II-like"/>
</dbReference>
<sequence>KVARRRQTTPVTNLVKALLYSKPVNTKGLRWRISHKTDAQTDYKNYLADCGYQNISIHRSGLVIHKDDNSLACSPDGLVKYVAQDGSCHNGIVEYKCPFSLADQKKTPVDGCSSATFFCEVENNEFYPKISLFYRKAVLLEFVLPRYSNKQQICEPFLSQ</sequence>
<dbReference type="SUPFAM" id="SSF52980">
    <property type="entry name" value="Restriction endonuclease-like"/>
    <property type="match status" value="1"/>
</dbReference>
<name>A0A1X7U5T5_AMPQE</name>
<dbReference type="Gene3D" id="3.90.320.10">
    <property type="match status" value="1"/>
</dbReference>
<feature type="domain" description="YqaJ viral recombinase" evidence="1">
    <location>
        <begin position="55"/>
        <end position="102"/>
    </location>
</feature>
<organism evidence="2">
    <name type="scientific">Amphimedon queenslandica</name>
    <name type="common">Sponge</name>
    <dbReference type="NCBI Taxonomy" id="400682"/>
    <lineage>
        <taxon>Eukaryota</taxon>
        <taxon>Metazoa</taxon>
        <taxon>Porifera</taxon>
        <taxon>Demospongiae</taxon>
        <taxon>Heteroscleromorpha</taxon>
        <taxon>Haplosclerida</taxon>
        <taxon>Niphatidae</taxon>
        <taxon>Amphimedon</taxon>
    </lineage>
</organism>
<dbReference type="InParanoid" id="A0A1X7U5T5"/>
<dbReference type="PANTHER" id="PTHR46609:SF8">
    <property type="entry name" value="YQAJ VIRAL RECOMBINASE DOMAIN-CONTAINING PROTEIN"/>
    <property type="match status" value="1"/>
</dbReference>
<protein>
    <recommendedName>
        <fullName evidence="1">YqaJ viral recombinase domain-containing protein</fullName>
    </recommendedName>
</protein>
<dbReference type="InterPro" id="IPR011604">
    <property type="entry name" value="PDDEXK-like_dom_sf"/>
</dbReference>
<accession>A0A1X7U5T5</accession>
<dbReference type="InterPro" id="IPR051703">
    <property type="entry name" value="NF-kappa-B_Signaling_Reg"/>
</dbReference>
<proteinExistence type="predicted"/>
<dbReference type="AlphaFoldDB" id="A0A1X7U5T5"/>
<reference evidence="2" key="1">
    <citation type="submission" date="2017-05" db="UniProtKB">
        <authorList>
            <consortium name="EnsemblMetazoa"/>
        </authorList>
    </citation>
    <scope>IDENTIFICATION</scope>
</reference>
<dbReference type="GO" id="GO:0006281">
    <property type="term" value="P:DNA repair"/>
    <property type="evidence" value="ECO:0007669"/>
    <property type="project" value="UniProtKB-ARBA"/>
</dbReference>